<dbReference type="Proteomes" id="UP000501802">
    <property type="component" value="Chromosome"/>
</dbReference>
<evidence type="ECO:0000313" key="2">
    <source>
        <dbReference type="Proteomes" id="UP000501802"/>
    </source>
</evidence>
<dbReference type="AlphaFoldDB" id="A0A6G9AJ81"/>
<dbReference type="RefSeq" id="WP_167206722.1">
    <property type="nucleotide sequence ID" value="NZ_CP050063.1"/>
</dbReference>
<reference evidence="1 2" key="1">
    <citation type="submission" date="2020-03" db="EMBL/GenBank/DDBJ databases">
        <authorList>
            <person name="Kim M.K."/>
        </authorList>
    </citation>
    <scope>NUCLEOTIDE SEQUENCE [LARGE SCALE GENOMIC DNA]</scope>
    <source>
        <strain evidence="1 2">BT328</strain>
    </source>
</reference>
<sequence>MRAIDSIRQKANQLTLDKVSLNGELIHNWEAYSPFDDGHSTQVRIYFDDFYIRFRQDYSPTVNESNLRVAPVLKMVDRETLEKNLKRAEGIIDKIRHTHFKEEMARVIEFNMILDDGRPIER</sequence>
<protein>
    <submittedName>
        <fullName evidence="1">Uncharacterized protein</fullName>
    </submittedName>
</protein>
<organism evidence="1 2">
    <name type="scientific">Spirosoma aureum</name>
    <dbReference type="NCBI Taxonomy" id="2692134"/>
    <lineage>
        <taxon>Bacteria</taxon>
        <taxon>Pseudomonadati</taxon>
        <taxon>Bacteroidota</taxon>
        <taxon>Cytophagia</taxon>
        <taxon>Cytophagales</taxon>
        <taxon>Cytophagaceae</taxon>
        <taxon>Spirosoma</taxon>
    </lineage>
</organism>
<dbReference type="EMBL" id="CP050063">
    <property type="protein sequence ID" value="QIP12521.1"/>
    <property type="molecule type" value="Genomic_DNA"/>
</dbReference>
<keyword evidence="2" id="KW-1185">Reference proteome</keyword>
<evidence type="ECO:0000313" key="1">
    <source>
        <dbReference type="EMBL" id="QIP12521.1"/>
    </source>
</evidence>
<name>A0A6G9AJ81_9BACT</name>
<gene>
    <name evidence="1" type="ORF">G8759_07735</name>
</gene>
<proteinExistence type="predicted"/>
<accession>A0A6G9AJ81</accession>
<dbReference type="KEGG" id="spib:G8759_07735"/>